<dbReference type="Gene3D" id="1.10.840.10">
    <property type="entry name" value="Ras guanine-nucleotide exchange factors catalytic domain"/>
    <property type="match status" value="1"/>
</dbReference>
<feature type="domain" description="N-terminal Ras-GEF" evidence="5">
    <location>
        <begin position="602"/>
        <end position="736"/>
    </location>
</feature>
<dbReference type="Pfam" id="PF00617">
    <property type="entry name" value="RasGEF"/>
    <property type="match status" value="1"/>
</dbReference>
<proteinExistence type="predicted"/>
<keyword evidence="1 2" id="KW-0344">Guanine-nucleotide releasing factor</keyword>
<evidence type="ECO:0000259" key="5">
    <source>
        <dbReference type="PROSITE" id="PS50212"/>
    </source>
</evidence>
<dbReference type="SUPFAM" id="SSF48366">
    <property type="entry name" value="Ras GEF"/>
    <property type="match status" value="1"/>
</dbReference>
<dbReference type="Pfam" id="PF00618">
    <property type="entry name" value="RasGEF_N"/>
    <property type="match status" value="1"/>
</dbReference>
<evidence type="ECO:0000313" key="6">
    <source>
        <dbReference type="EMBL" id="KCV67727.1"/>
    </source>
</evidence>
<dbReference type="STRING" id="691883.A0A058Z2H3"/>
<keyword evidence="7" id="KW-1185">Reference proteome</keyword>
<reference evidence="6" key="1">
    <citation type="submission" date="2013-04" db="EMBL/GenBank/DDBJ databases">
        <title>The Genome Sequence of Fonticula alba ATCC 38817.</title>
        <authorList>
            <consortium name="The Broad Institute Genomics Platform"/>
            <person name="Russ C."/>
            <person name="Cuomo C."/>
            <person name="Burger G."/>
            <person name="Gray M.W."/>
            <person name="Holland P.W.H."/>
            <person name="King N."/>
            <person name="Lang F.B.F."/>
            <person name="Roger A.J."/>
            <person name="Ruiz-Trillo I."/>
            <person name="Brown M."/>
            <person name="Walker B."/>
            <person name="Young S."/>
            <person name="Zeng Q."/>
            <person name="Gargeya S."/>
            <person name="Fitzgerald M."/>
            <person name="Haas B."/>
            <person name="Abouelleil A."/>
            <person name="Allen A.W."/>
            <person name="Alvarado L."/>
            <person name="Arachchi H.M."/>
            <person name="Berlin A.M."/>
            <person name="Chapman S.B."/>
            <person name="Gainer-Dewar J."/>
            <person name="Goldberg J."/>
            <person name="Griggs A."/>
            <person name="Gujja S."/>
            <person name="Hansen M."/>
            <person name="Howarth C."/>
            <person name="Imamovic A."/>
            <person name="Ireland A."/>
            <person name="Larimer J."/>
            <person name="McCowan C."/>
            <person name="Murphy C."/>
            <person name="Pearson M."/>
            <person name="Poon T.W."/>
            <person name="Priest M."/>
            <person name="Roberts A."/>
            <person name="Saif S."/>
            <person name="Shea T."/>
            <person name="Sisk P."/>
            <person name="Sykes S."/>
            <person name="Wortman J."/>
            <person name="Nusbaum C."/>
            <person name="Birren B."/>
        </authorList>
    </citation>
    <scope>NUCLEOTIDE SEQUENCE [LARGE SCALE GENOMIC DNA]</scope>
    <source>
        <strain evidence="6">ATCC 38817</strain>
    </source>
</reference>
<accession>A0A058Z2H3</accession>
<dbReference type="InterPro" id="IPR036964">
    <property type="entry name" value="RASGEF_cat_dom_sf"/>
</dbReference>
<dbReference type="RefSeq" id="XP_009497911.1">
    <property type="nucleotide sequence ID" value="XM_009499636.1"/>
</dbReference>
<dbReference type="SMART" id="SM00229">
    <property type="entry name" value="RasGEFN"/>
    <property type="match status" value="1"/>
</dbReference>
<dbReference type="PANTHER" id="PTHR23113:SF366">
    <property type="entry name" value="RAS GUANINE NUCLEOTIDE EXCHANGE FACTOR R"/>
    <property type="match status" value="1"/>
</dbReference>
<evidence type="ECO:0000256" key="1">
    <source>
        <dbReference type="ARBA" id="ARBA00022658"/>
    </source>
</evidence>
<evidence type="ECO:0000259" key="4">
    <source>
        <dbReference type="PROSITE" id="PS50009"/>
    </source>
</evidence>
<dbReference type="Gene3D" id="1.20.870.10">
    <property type="entry name" value="Son of sevenless (SoS) protein Chain: S domain 1"/>
    <property type="match status" value="1"/>
</dbReference>
<dbReference type="GO" id="GO:0005886">
    <property type="term" value="C:plasma membrane"/>
    <property type="evidence" value="ECO:0007669"/>
    <property type="project" value="TreeGrafter"/>
</dbReference>
<sequence length="1058" mass="113534">MSSTDIAAHDEHAVASGPEAGLAPPSAVPEAATGDAEEVASPAAGPMADDPDADDLPYSLSVHAIGFAAWLSGPATYTGGGAALPASSLGVVVPEAEATTVREVTRLALVALEAAAPGSTAGAGVADFRLGRHVPYSTLTAPPGPPGAESALENIWLNPDLTLAECGILPGDELKIKHARGPLSVKLTPAGSTQPEDFSYGLELTVRELLDSQALEASDTDPFGLYYPHRGIFLQADHTLDLYDIEPQHVLEVRRTSSVFLLRIRLPERANAVVTFRLGDSQPVADVVSQLARKIPYDRATISSLYDKAGSGRWLDCTLPLSHYQITSSSQIEYKTKFSTIHLTTGQGPSAPFVSTDAELDDLLDAYGPPHASAAHMSHTLLDASGGRLDRNAKKSARALLSSPMLPLTLRPGPVATFFGLAAYDPSVRQAFELDPTRPLRDLLAGGEAEAGSTPGVAPGPSDAVTLICRRFGIRPADFAGLALVQDGRSASVEVASLDQLLSSNGPRKAAGAGAAAPRAAFPAPGSRLLDVSRSLLSQGVFPGSVLIVHSRGNGWSRRPADTSGATTDSEGRIVYADTSANHIWADAEEDAESNLTFEADRPRVIASASLNKLIERLTDEKSHDMDFVKTILLTYHSFTTPAILLSKIIERYNVPRPANMAYDDFDRNSRRLIHLRVVNVLKHWIEKYSSDFFDPKSADGFSQLAYDVARFARNILHADNPTHARMILQVLGRLKPSRTSDKQLPPAEPIAPASAPTAIASESKILRIFRHSPQDLAEHITATDFELFAQIKPAELLNQNWNRADAEVRSANVLRVSRRFNRVVLWVVASILIKDKVRKRAERFAKLIEIAQRLYHLKNFSSVMAFIAGFNSAAISRLKWTRAELPGRHVRILEDLEQIMTAQSNYKAYRALLHNSSPPLVPYIGVYLADLTFIDDGNPNRVAGLINIAKRRLDYSVISEIQMFQNEPYPADFASGGGASGPGAGAGGGSGIDLLNPGGAAATNPLREQLEQSIAAAGGGGDINSPDNNAVAADIEQRLYDRSLQVEPRGAERAQIE</sequence>
<dbReference type="GO" id="GO:0005085">
    <property type="term" value="F:guanyl-nucleotide exchange factor activity"/>
    <property type="evidence" value="ECO:0007669"/>
    <property type="project" value="UniProtKB-KW"/>
</dbReference>
<feature type="domain" description="Ras-GEF" evidence="4">
    <location>
        <begin position="773"/>
        <end position="999"/>
    </location>
</feature>
<dbReference type="PROSITE" id="PS50212">
    <property type="entry name" value="RASGEF_NTER"/>
    <property type="match status" value="1"/>
</dbReference>
<dbReference type="EMBL" id="KB932214">
    <property type="protein sequence ID" value="KCV67727.1"/>
    <property type="molecule type" value="Genomic_DNA"/>
</dbReference>
<organism evidence="6">
    <name type="scientific">Fonticula alba</name>
    <name type="common">Slime mold</name>
    <dbReference type="NCBI Taxonomy" id="691883"/>
    <lineage>
        <taxon>Eukaryota</taxon>
        <taxon>Rotosphaerida</taxon>
        <taxon>Fonticulaceae</taxon>
        <taxon>Fonticula</taxon>
    </lineage>
</organism>
<dbReference type="eggNOG" id="KOG3417">
    <property type="taxonomic scope" value="Eukaryota"/>
</dbReference>
<dbReference type="Proteomes" id="UP000030693">
    <property type="component" value="Unassembled WGS sequence"/>
</dbReference>
<protein>
    <recommendedName>
        <fullName evidence="8">Ras-GEF domain-containing protein</fullName>
    </recommendedName>
</protein>
<dbReference type="CDD" id="cd00155">
    <property type="entry name" value="RasGEF"/>
    <property type="match status" value="1"/>
</dbReference>
<evidence type="ECO:0008006" key="8">
    <source>
        <dbReference type="Google" id="ProtNLM"/>
    </source>
</evidence>
<dbReference type="SMART" id="SM00147">
    <property type="entry name" value="RasGEF"/>
    <property type="match status" value="1"/>
</dbReference>
<dbReference type="GO" id="GO:0007265">
    <property type="term" value="P:Ras protein signal transduction"/>
    <property type="evidence" value="ECO:0007669"/>
    <property type="project" value="TreeGrafter"/>
</dbReference>
<dbReference type="InterPro" id="IPR023578">
    <property type="entry name" value="Ras_GEF_dom_sf"/>
</dbReference>
<feature type="region of interest" description="Disordered" evidence="3">
    <location>
        <begin position="1"/>
        <end position="52"/>
    </location>
</feature>
<dbReference type="PANTHER" id="PTHR23113">
    <property type="entry name" value="GUANINE NUCLEOTIDE EXCHANGE FACTOR"/>
    <property type="match status" value="1"/>
</dbReference>
<feature type="region of interest" description="Disordered" evidence="3">
    <location>
        <begin position="1000"/>
        <end position="1031"/>
    </location>
</feature>
<evidence type="ECO:0000256" key="2">
    <source>
        <dbReference type="PROSITE-ProRule" id="PRU00168"/>
    </source>
</evidence>
<dbReference type="InterPro" id="IPR001895">
    <property type="entry name" value="RASGEF_cat_dom"/>
</dbReference>
<dbReference type="OrthoDB" id="10254377at2759"/>
<gene>
    <name evidence="6" type="ORF">H696_05835</name>
</gene>
<evidence type="ECO:0000256" key="3">
    <source>
        <dbReference type="SAM" id="MobiDB-lite"/>
    </source>
</evidence>
<dbReference type="GeneID" id="20530560"/>
<name>A0A058Z2H3_FONAL</name>
<dbReference type="CDD" id="cd06224">
    <property type="entry name" value="REM"/>
    <property type="match status" value="1"/>
</dbReference>
<dbReference type="AlphaFoldDB" id="A0A058Z2H3"/>
<dbReference type="InterPro" id="IPR008937">
    <property type="entry name" value="Ras-like_GEF"/>
</dbReference>
<dbReference type="InterPro" id="IPR000651">
    <property type="entry name" value="Ras-like_Gua-exchang_fac_N"/>
</dbReference>
<evidence type="ECO:0000313" key="7">
    <source>
        <dbReference type="Proteomes" id="UP000030693"/>
    </source>
</evidence>
<dbReference type="PROSITE" id="PS50009">
    <property type="entry name" value="RASGEF_CAT"/>
    <property type="match status" value="1"/>
</dbReference>